<reference evidence="1" key="1">
    <citation type="submission" date="2020-03" db="EMBL/GenBank/DDBJ databases">
        <title>Hybrid Assembly of Korean Phytophthora infestans isolates.</title>
        <authorList>
            <person name="Prokchorchik M."/>
            <person name="Lee Y."/>
            <person name="Seo J."/>
            <person name="Cho J.-H."/>
            <person name="Park Y.-E."/>
            <person name="Jang D.-C."/>
            <person name="Im J.-S."/>
            <person name="Choi J.-G."/>
            <person name="Park H.-J."/>
            <person name="Lee G.-B."/>
            <person name="Lee Y.-G."/>
            <person name="Hong S.-Y."/>
            <person name="Cho K."/>
            <person name="Sohn K.H."/>
        </authorList>
    </citation>
    <scope>NUCLEOTIDE SEQUENCE</scope>
    <source>
        <strain evidence="1">KR_2_A2</strain>
    </source>
</reference>
<protein>
    <submittedName>
        <fullName evidence="1">Uncharacterized protein</fullName>
    </submittedName>
</protein>
<dbReference type="AlphaFoldDB" id="A0A8S9U574"/>
<proteinExistence type="predicted"/>
<gene>
    <name evidence="1" type="ORF">GN958_ATG15369</name>
</gene>
<evidence type="ECO:0000313" key="2">
    <source>
        <dbReference type="Proteomes" id="UP000704712"/>
    </source>
</evidence>
<dbReference type="SUPFAM" id="SSF140996">
    <property type="entry name" value="Hermes dimerisation domain"/>
    <property type="match status" value="1"/>
</dbReference>
<sequence length="140" mass="15332">AQQNYADGLLAKWVAKFMRPLSIVEDPGLCEFYGFSRMGLLVSYETYLGSYNCKTTSSGLPLSSEPRICSGCRRICVTIDICTGGRAHSFIALTPHFADADFMLCNWTHAIEALSGIHTGVAIAACLNTMLKRWDLSPAM</sequence>
<comment type="caution">
    <text evidence="1">The sequence shown here is derived from an EMBL/GenBank/DDBJ whole genome shotgun (WGS) entry which is preliminary data.</text>
</comment>
<feature type="non-terminal residue" evidence="1">
    <location>
        <position position="140"/>
    </location>
</feature>
<organism evidence="1 2">
    <name type="scientific">Phytophthora infestans</name>
    <name type="common">Potato late blight agent</name>
    <name type="synonym">Botrytis infestans</name>
    <dbReference type="NCBI Taxonomy" id="4787"/>
    <lineage>
        <taxon>Eukaryota</taxon>
        <taxon>Sar</taxon>
        <taxon>Stramenopiles</taxon>
        <taxon>Oomycota</taxon>
        <taxon>Peronosporomycetes</taxon>
        <taxon>Peronosporales</taxon>
        <taxon>Peronosporaceae</taxon>
        <taxon>Phytophthora</taxon>
    </lineage>
</organism>
<name>A0A8S9U574_PHYIN</name>
<dbReference type="Proteomes" id="UP000704712">
    <property type="component" value="Unassembled WGS sequence"/>
</dbReference>
<evidence type="ECO:0000313" key="1">
    <source>
        <dbReference type="EMBL" id="KAF4135413.1"/>
    </source>
</evidence>
<dbReference type="EMBL" id="JAACNO010002158">
    <property type="protein sequence ID" value="KAF4135413.1"/>
    <property type="molecule type" value="Genomic_DNA"/>
</dbReference>
<accession>A0A8S9U574</accession>